<dbReference type="InterPro" id="IPR011333">
    <property type="entry name" value="SKP1/BTB/POZ_sf"/>
</dbReference>
<feature type="compositionally biased region" description="Polar residues" evidence="1">
    <location>
        <begin position="392"/>
        <end position="401"/>
    </location>
</feature>
<dbReference type="Pfam" id="PF00651">
    <property type="entry name" value="BTB"/>
    <property type="match status" value="1"/>
</dbReference>
<dbReference type="EMBL" id="JAVHJO010000018">
    <property type="protein sequence ID" value="KAK6524094.1"/>
    <property type="molecule type" value="Genomic_DNA"/>
</dbReference>
<gene>
    <name evidence="3" type="ORF">TWF694_005757</name>
</gene>
<feature type="compositionally biased region" description="Basic and acidic residues" evidence="1">
    <location>
        <begin position="327"/>
        <end position="341"/>
    </location>
</feature>
<dbReference type="Gene3D" id="3.30.710.10">
    <property type="entry name" value="Potassium Channel Kv1.1, Chain A"/>
    <property type="match status" value="1"/>
</dbReference>
<feature type="domain" description="BTB" evidence="2">
    <location>
        <begin position="37"/>
        <end position="103"/>
    </location>
</feature>
<proteinExistence type="predicted"/>
<evidence type="ECO:0000259" key="2">
    <source>
        <dbReference type="PROSITE" id="PS50097"/>
    </source>
</evidence>
<feature type="compositionally biased region" description="Low complexity" evidence="1">
    <location>
        <begin position="563"/>
        <end position="577"/>
    </location>
</feature>
<accession>A0AAV9WRU5</accession>
<feature type="compositionally biased region" description="Low complexity" evidence="1">
    <location>
        <begin position="371"/>
        <end position="391"/>
    </location>
</feature>
<name>A0AAV9WRU5_9PEZI</name>
<dbReference type="SUPFAM" id="SSF54695">
    <property type="entry name" value="POZ domain"/>
    <property type="match status" value="1"/>
</dbReference>
<feature type="region of interest" description="Disordered" evidence="1">
    <location>
        <begin position="294"/>
        <end position="477"/>
    </location>
</feature>
<dbReference type="PROSITE" id="PS50097">
    <property type="entry name" value="BTB"/>
    <property type="match status" value="1"/>
</dbReference>
<evidence type="ECO:0000313" key="4">
    <source>
        <dbReference type="Proteomes" id="UP001365542"/>
    </source>
</evidence>
<dbReference type="CDD" id="cd18186">
    <property type="entry name" value="BTB_POZ_ZBTB_KLHL-like"/>
    <property type="match status" value="1"/>
</dbReference>
<organism evidence="3 4">
    <name type="scientific">Orbilia ellipsospora</name>
    <dbReference type="NCBI Taxonomy" id="2528407"/>
    <lineage>
        <taxon>Eukaryota</taxon>
        <taxon>Fungi</taxon>
        <taxon>Dikarya</taxon>
        <taxon>Ascomycota</taxon>
        <taxon>Pezizomycotina</taxon>
        <taxon>Orbiliomycetes</taxon>
        <taxon>Orbiliales</taxon>
        <taxon>Orbiliaceae</taxon>
        <taxon>Orbilia</taxon>
    </lineage>
</organism>
<sequence>MESNQVTRDPSVMSAQGVKISAREECIEQCYEVDAFSDIKFVVGDKQIGPQKTYHLHRLVLAGQSPLLYKVCLSGTPVPREGIPITEVQPEVFDHVVRWLYKGVLVDRIEDATVLAKIHEAAEQLEIKELENKVLQAYTTLLDDEDKKENREQLRTGVFGENRGKQDGGGKVKRMFKGAMEKLSIRRKDAGYGSAGPSSARSSIFSLRKSQTSIHRNRLQGVKISGPIGPPRHIMTMGSGGLGSGPLAHSTPISSAVDLRMSAGLNLARSMSASQAQIPTARAPSLAPRVVIPGADTSSYADSDHLSVPNEGTTDSPPNLLPLPLDETVHRIQKRANDGDKKKKPGNPDTSTNNGGTGNRNIRRPFNTNTNRPAQNQRQQQPGSQGARQPQLQGSRQNVANQPVELEEEEEDLEFRIPRKKPKQEKDTAPADPNGNPLNNAMGSNSGTFPPNQSQRSQNLANPGALHSSQPQSRAGQVVPKYLREQDLPKLNLATPRVTASDLANLAIKAPYLRDTSAGQYPDFESVPKLKSLGISVSKPISQSGAGNNLQPKPNTGSRPGLNANPRPAPNNNSQRQNNDDDAFGGILSSFISSKAEPKASVGSIGALSNLIRTGLVPTDNHEGPGTQSNIISSGPGLGELGNIRPPTQVSSLTASRQPTTFQLSSGDAGIINTARQSCRRLQNTPLRPARAQRYTEFLEMWGYPAFSKPLVPEHIVANTLQDRNADWYEVARRRFQTEELRTITERYEDGTTAEITEMRPVWADGSERWGCDWDEWEVSPGRFEDMCRLKYVSRFVAETYPHPRGRWMFADGIYYEGMDALAYKAIDAILYSREARHSFHWVYRACGVKKPRYKGSVDSYDYVDVYIDIRIDVAGVGKEETWRGHAAVPVPHMQFTVFTPVNAAWYHDQKPTRGPFKWMGTEVGGATPVPGECLMQMLRSKHLPCAQHFYDSPDGIRRHSAWWVEPWYSLGHRDTDFLPPFNELEVVLGWEREDGSPEDERNGWVRGGGGNYRVIPKQRLPYNAPVI</sequence>
<dbReference type="AlphaFoldDB" id="A0AAV9WRU5"/>
<feature type="compositionally biased region" description="Polar residues" evidence="1">
    <location>
        <begin position="541"/>
        <end position="558"/>
    </location>
</feature>
<dbReference type="SMART" id="SM00225">
    <property type="entry name" value="BTB"/>
    <property type="match status" value="1"/>
</dbReference>
<feature type="region of interest" description="Disordered" evidence="1">
    <location>
        <begin position="541"/>
        <end position="585"/>
    </location>
</feature>
<keyword evidence="4" id="KW-1185">Reference proteome</keyword>
<protein>
    <recommendedName>
        <fullName evidence="2">BTB domain-containing protein</fullName>
    </recommendedName>
</protein>
<evidence type="ECO:0000313" key="3">
    <source>
        <dbReference type="EMBL" id="KAK6524094.1"/>
    </source>
</evidence>
<feature type="region of interest" description="Disordered" evidence="1">
    <location>
        <begin position="618"/>
        <end position="665"/>
    </location>
</feature>
<feature type="compositionally biased region" description="Polar residues" evidence="1">
    <location>
        <begin position="436"/>
        <end position="475"/>
    </location>
</feature>
<evidence type="ECO:0000256" key="1">
    <source>
        <dbReference type="SAM" id="MobiDB-lite"/>
    </source>
</evidence>
<dbReference type="InterPro" id="IPR000210">
    <property type="entry name" value="BTB/POZ_dom"/>
</dbReference>
<feature type="compositionally biased region" description="Polar residues" evidence="1">
    <location>
        <begin position="646"/>
        <end position="665"/>
    </location>
</feature>
<comment type="caution">
    <text evidence="3">The sequence shown here is derived from an EMBL/GenBank/DDBJ whole genome shotgun (WGS) entry which is preliminary data.</text>
</comment>
<dbReference type="Proteomes" id="UP001365542">
    <property type="component" value="Unassembled WGS sequence"/>
</dbReference>
<reference evidence="3 4" key="1">
    <citation type="submission" date="2019-10" db="EMBL/GenBank/DDBJ databases">
        <authorList>
            <person name="Palmer J.M."/>
        </authorList>
    </citation>
    <scope>NUCLEOTIDE SEQUENCE [LARGE SCALE GENOMIC DNA]</scope>
    <source>
        <strain evidence="3 4">TWF694</strain>
    </source>
</reference>